<dbReference type="InterPro" id="IPR046520">
    <property type="entry name" value="DUF6697"/>
</dbReference>
<dbReference type="Pfam" id="PF20411">
    <property type="entry name" value="DUF6697"/>
    <property type="match status" value="1"/>
</dbReference>
<feature type="compositionally biased region" description="Low complexity" evidence="1">
    <location>
        <begin position="553"/>
        <end position="566"/>
    </location>
</feature>
<protein>
    <recommendedName>
        <fullName evidence="2">DUF6697 domain-containing protein</fullName>
    </recommendedName>
</protein>
<keyword evidence="4" id="KW-1185">Reference proteome</keyword>
<comment type="caution">
    <text evidence="3">The sequence shown here is derived from an EMBL/GenBank/DDBJ whole genome shotgun (WGS) entry which is preliminary data.</text>
</comment>
<accession>A0AAD7J009</accession>
<proteinExistence type="predicted"/>
<organism evidence="3 4">
    <name type="scientific">Mycena maculata</name>
    <dbReference type="NCBI Taxonomy" id="230809"/>
    <lineage>
        <taxon>Eukaryota</taxon>
        <taxon>Fungi</taxon>
        <taxon>Dikarya</taxon>
        <taxon>Basidiomycota</taxon>
        <taxon>Agaricomycotina</taxon>
        <taxon>Agaricomycetes</taxon>
        <taxon>Agaricomycetidae</taxon>
        <taxon>Agaricales</taxon>
        <taxon>Marasmiineae</taxon>
        <taxon>Mycenaceae</taxon>
        <taxon>Mycena</taxon>
    </lineage>
</organism>
<evidence type="ECO:0000256" key="1">
    <source>
        <dbReference type="SAM" id="MobiDB-lite"/>
    </source>
</evidence>
<feature type="region of interest" description="Disordered" evidence="1">
    <location>
        <begin position="491"/>
        <end position="566"/>
    </location>
</feature>
<dbReference type="EMBL" id="JARJLG010000068">
    <property type="protein sequence ID" value="KAJ7754191.1"/>
    <property type="molecule type" value="Genomic_DNA"/>
</dbReference>
<gene>
    <name evidence="3" type="ORF">DFH07DRAFT_823296</name>
</gene>
<name>A0AAD7J009_9AGAR</name>
<evidence type="ECO:0000259" key="2">
    <source>
        <dbReference type="Pfam" id="PF20411"/>
    </source>
</evidence>
<evidence type="ECO:0000313" key="3">
    <source>
        <dbReference type="EMBL" id="KAJ7754191.1"/>
    </source>
</evidence>
<feature type="compositionally biased region" description="Low complexity" evidence="1">
    <location>
        <begin position="192"/>
        <end position="205"/>
    </location>
</feature>
<feature type="compositionally biased region" description="Basic and acidic residues" evidence="1">
    <location>
        <begin position="65"/>
        <end position="74"/>
    </location>
</feature>
<sequence>MDQKSSIGLDCNKDELQRLIMENERLRGIVDRVRQERDDAETRFANSQAKVAELEHQVRKHALKISDLEAEGHTSLEAPKPPVDPPSSSEIIEISDNEENEIPEHIEAVAEERDTRKSTPVRATLEPEQSSPARRTQSRTPKRERLVLDYVAVPATPSKPRGLVTGQSLHAEKKQDSSSRSPSFGRFKRARAASPSIETSSSSTVAGSRFTAWHSSDAPNPSLAVRSISPLAAPSAKRQKKSKGKDVKEVKEEALTLPQDTIDMYLSDIPNFNIDPPSLDALYVSREFLRLEFGGSDQQFIAYFKPTRASDRRRAAVFPQADLNPFLPDRPGVAGLIFASRDEITKDPPWALFCKDKPSGEAVWRYMGDYQNKFYPTAITAEQFKSQNPKVKQQWGKLLLKAKQCEVYVSLRARVALRKAGLPTAPDDVAREVFSVRKNQGIKLTPEDIIEALSRGDENIKIIQMQCVSYDREFVADMARRHDAWTAPGAVATRAREKQHHQPRATAEKWPRHAAPKPKCARDEAGSDSGSDFSVESEESDSDVRVRPRRCARSATAAAGTTSNPFSFTFTFHPRAGIGRDHVGFD</sequence>
<feature type="compositionally biased region" description="Basic and acidic residues" evidence="1">
    <location>
        <begin position="102"/>
        <end position="117"/>
    </location>
</feature>
<feature type="region of interest" description="Disordered" evidence="1">
    <location>
        <begin position="230"/>
        <end position="250"/>
    </location>
</feature>
<dbReference type="Proteomes" id="UP001215280">
    <property type="component" value="Unassembled WGS sequence"/>
</dbReference>
<evidence type="ECO:0000313" key="4">
    <source>
        <dbReference type="Proteomes" id="UP001215280"/>
    </source>
</evidence>
<reference evidence="3" key="1">
    <citation type="submission" date="2023-03" db="EMBL/GenBank/DDBJ databases">
        <title>Massive genome expansion in bonnet fungi (Mycena s.s.) driven by repeated elements and novel gene families across ecological guilds.</title>
        <authorList>
            <consortium name="Lawrence Berkeley National Laboratory"/>
            <person name="Harder C.B."/>
            <person name="Miyauchi S."/>
            <person name="Viragh M."/>
            <person name="Kuo A."/>
            <person name="Thoen E."/>
            <person name="Andreopoulos B."/>
            <person name="Lu D."/>
            <person name="Skrede I."/>
            <person name="Drula E."/>
            <person name="Henrissat B."/>
            <person name="Morin E."/>
            <person name="Kohler A."/>
            <person name="Barry K."/>
            <person name="LaButti K."/>
            <person name="Morin E."/>
            <person name="Salamov A."/>
            <person name="Lipzen A."/>
            <person name="Mereny Z."/>
            <person name="Hegedus B."/>
            <person name="Baldrian P."/>
            <person name="Stursova M."/>
            <person name="Weitz H."/>
            <person name="Taylor A."/>
            <person name="Grigoriev I.V."/>
            <person name="Nagy L.G."/>
            <person name="Martin F."/>
            <person name="Kauserud H."/>
        </authorList>
    </citation>
    <scope>NUCLEOTIDE SEQUENCE</scope>
    <source>
        <strain evidence="3">CBHHK188m</strain>
    </source>
</reference>
<dbReference type="AlphaFoldDB" id="A0AAD7J009"/>
<feature type="region of interest" description="Disordered" evidence="1">
    <location>
        <begin position="65"/>
        <end position="205"/>
    </location>
</feature>
<feature type="domain" description="DUF6697" evidence="2">
    <location>
        <begin position="284"/>
        <end position="480"/>
    </location>
</feature>